<dbReference type="SUPFAM" id="SSF56112">
    <property type="entry name" value="Protein kinase-like (PK-like)"/>
    <property type="match status" value="1"/>
</dbReference>
<sequence length="555" mass="62434">MLQSSSYLREARTSYFMMPCADPDAEPFVESDPTGRYGRYGDLLGAGAVKKVYRAFDQEEGIEVAWNQVFLRSFSDDHLMIDRLFSEVRLLRSLKNDNIISLYYVWMNNEQNTLNFITEVCTSGNLREYRKKHRHVSLKALKKWSRQILRGLEYLHTHEPCIIHRDLNCSNVFINGNIGQVKIGDLGLAATVGKNHSAHSILGTPEFMAPELYDEDYTEMVDIYSFGLCVLEMVTLEIPYSECDNVAKIYKKVTSGTRPQAMNKVKDPEVREFIERCLAQPRARPSATDLLHDPFFNGLDDDDVDEINKYRKLVDTKVDRNVCGDDLHGENNIFIKPQPMDRAYVDPSLSNANMVCLKVVVRKTSSSPSSCSRGSLRGCLYILVRSKSQDVLRAMPHRKQSTFALEMLLAKFRGGNYGLDYSFVLLMVIMRSLPKWILFGLTGANQASISEVKDSVNSAYGSSITRRPMFSHLSVALCPLPLPLPFPSIFGNLVGQHGELLGSPISGSRSRSSLGVHSIHMAARFRSSSAILSFVDKRLSNLPRFGIEREAPGIG</sequence>
<keyword evidence="5 10" id="KW-0418">Kinase</keyword>
<evidence type="ECO:0000313" key="11">
    <source>
        <dbReference type="Proteomes" id="UP000195402"/>
    </source>
</evidence>
<keyword evidence="6" id="KW-0067">ATP-binding</keyword>
<evidence type="ECO:0000256" key="2">
    <source>
        <dbReference type="ARBA" id="ARBA00022527"/>
    </source>
</evidence>
<dbReference type="EC" id="2.7.11.1" evidence="1"/>
<dbReference type="Proteomes" id="UP000195402">
    <property type="component" value="Unassembled WGS sequence"/>
</dbReference>
<name>A0A200R034_MACCD</name>
<dbReference type="STRING" id="56857.A0A200R034"/>
<dbReference type="PANTHER" id="PTHR13902">
    <property type="entry name" value="SERINE/THREONINE-PROTEIN KINASE WNK WITH NO LYSINE -RELATED"/>
    <property type="match status" value="1"/>
</dbReference>
<evidence type="ECO:0000256" key="4">
    <source>
        <dbReference type="ARBA" id="ARBA00022741"/>
    </source>
</evidence>
<evidence type="ECO:0000256" key="7">
    <source>
        <dbReference type="ARBA" id="ARBA00047899"/>
    </source>
</evidence>
<evidence type="ECO:0000256" key="8">
    <source>
        <dbReference type="ARBA" id="ARBA00048679"/>
    </source>
</evidence>
<evidence type="ECO:0000256" key="3">
    <source>
        <dbReference type="ARBA" id="ARBA00022679"/>
    </source>
</evidence>
<evidence type="ECO:0000256" key="6">
    <source>
        <dbReference type="ARBA" id="ARBA00022840"/>
    </source>
</evidence>
<accession>A0A200R034</accession>
<dbReference type="EMBL" id="MVGT01000723">
    <property type="protein sequence ID" value="OVA16041.1"/>
    <property type="molecule type" value="Genomic_DNA"/>
</dbReference>
<dbReference type="InParanoid" id="A0A200R034"/>
<comment type="catalytic activity">
    <reaction evidence="7">
        <text>L-threonyl-[protein] + ATP = O-phospho-L-threonyl-[protein] + ADP + H(+)</text>
        <dbReference type="Rhea" id="RHEA:46608"/>
        <dbReference type="Rhea" id="RHEA-COMP:11060"/>
        <dbReference type="Rhea" id="RHEA-COMP:11605"/>
        <dbReference type="ChEBI" id="CHEBI:15378"/>
        <dbReference type="ChEBI" id="CHEBI:30013"/>
        <dbReference type="ChEBI" id="CHEBI:30616"/>
        <dbReference type="ChEBI" id="CHEBI:61977"/>
        <dbReference type="ChEBI" id="CHEBI:456216"/>
        <dbReference type="EC" id="2.7.11.1"/>
    </reaction>
</comment>
<dbReference type="GO" id="GO:0005524">
    <property type="term" value="F:ATP binding"/>
    <property type="evidence" value="ECO:0007669"/>
    <property type="project" value="UniProtKB-KW"/>
</dbReference>
<dbReference type="FunCoup" id="A0A200R034">
    <property type="interactions" value="1353"/>
</dbReference>
<dbReference type="OrthoDB" id="4062651at2759"/>
<dbReference type="InterPro" id="IPR011009">
    <property type="entry name" value="Kinase-like_dom_sf"/>
</dbReference>
<comment type="caution">
    <text evidence="10">The sequence shown here is derived from an EMBL/GenBank/DDBJ whole genome shotgun (WGS) entry which is preliminary data.</text>
</comment>
<evidence type="ECO:0000256" key="1">
    <source>
        <dbReference type="ARBA" id="ARBA00012513"/>
    </source>
</evidence>
<dbReference type="GO" id="GO:0004674">
    <property type="term" value="F:protein serine/threonine kinase activity"/>
    <property type="evidence" value="ECO:0007669"/>
    <property type="project" value="UniProtKB-KW"/>
</dbReference>
<dbReference type="InterPro" id="IPR050588">
    <property type="entry name" value="WNK_Ser-Thr_kinase"/>
</dbReference>
<reference evidence="10 11" key="1">
    <citation type="journal article" date="2017" name="Mol. Plant">
        <title>The Genome of Medicinal Plant Macleaya cordata Provides New Insights into Benzylisoquinoline Alkaloids Metabolism.</title>
        <authorList>
            <person name="Liu X."/>
            <person name="Liu Y."/>
            <person name="Huang P."/>
            <person name="Ma Y."/>
            <person name="Qing Z."/>
            <person name="Tang Q."/>
            <person name="Cao H."/>
            <person name="Cheng P."/>
            <person name="Zheng Y."/>
            <person name="Yuan Z."/>
            <person name="Zhou Y."/>
            <person name="Liu J."/>
            <person name="Tang Z."/>
            <person name="Zhuo Y."/>
            <person name="Zhang Y."/>
            <person name="Yu L."/>
            <person name="Huang J."/>
            <person name="Yang P."/>
            <person name="Peng Q."/>
            <person name="Zhang J."/>
            <person name="Jiang W."/>
            <person name="Zhang Z."/>
            <person name="Lin K."/>
            <person name="Ro D.K."/>
            <person name="Chen X."/>
            <person name="Xiong X."/>
            <person name="Shang Y."/>
            <person name="Huang S."/>
            <person name="Zeng J."/>
        </authorList>
    </citation>
    <scope>NUCLEOTIDE SEQUENCE [LARGE SCALE GENOMIC DNA]</scope>
    <source>
        <strain evidence="11">cv. BLH2017</strain>
        <tissue evidence="10">Root</tissue>
    </source>
</reference>
<feature type="domain" description="Protein kinase" evidence="9">
    <location>
        <begin position="38"/>
        <end position="296"/>
    </location>
</feature>
<evidence type="ECO:0000313" key="10">
    <source>
        <dbReference type="EMBL" id="OVA16041.1"/>
    </source>
</evidence>
<keyword evidence="3" id="KW-0808">Transferase</keyword>
<dbReference type="Gene3D" id="3.30.200.20">
    <property type="entry name" value="Phosphorylase Kinase, domain 1"/>
    <property type="match status" value="1"/>
</dbReference>
<dbReference type="CDD" id="cd13983">
    <property type="entry name" value="STKc_WNK"/>
    <property type="match status" value="1"/>
</dbReference>
<evidence type="ECO:0000259" key="9">
    <source>
        <dbReference type="PROSITE" id="PS50011"/>
    </source>
</evidence>
<dbReference type="PROSITE" id="PS50011">
    <property type="entry name" value="PROTEIN_KINASE_DOM"/>
    <property type="match status" value="1"/>
</dbReference>
<keyword evidence="11" id="KW-1185">Reference proteome</keyword>
<dbReference type="InterPro" id="IPR000719">
    <property type="entry name" value="Prot_kinase_dom"/>
</dbReference>
<dbReference type="AlphaFoldDB" id="A0A200R034"/>
<keyword evidence="2" id="KW-0723">Serine/threonine-protein kinase</keyword>
<organism evidence="10 11">
    <name type="scientific">Macleaya cordata</name>
    <name type="common">Five-seeded plume-poppy</name>
    <name type="synonym">Bocconia cordata</name>
    <dbReference type="NCBI Taxonomy" id="56857"/>
    <lineage>
        <taxon>Eukaryota</taxon>
        <taxon>Viridiplantae</taxon>
        <taxon>Streptophyta</taxon>
        <taxon>Embryophyta</taxon>
        <taxon>Tracheophyta</taxon>
        <taxon>Spermatophyta</taxon>
        <taxon>Magnoliopsida</taxon>
        <taxon>Ranunculales</taxon>
        <taxon>Papaveraceae</taxon>
        <taxon>Papaveroideae</taxon>
        <taxon>Macleaya</taxon>
    </lineage>
</organism>
<dbReference type="FunFam" id="1.10.510.10:FF:000046">
    <property type="entry name" value="probable serine/threonine-protein kinase WNK9"/>
    <property type="match status" value="1"/>
</dbReference>
<gene>
    <name evidence="10" type="ORF">BVC80_175g5</name>
</gene>
<keyword evidence="4" id="KW-0547">Nucleotide-binding</keyword>
<protein>
    <recommendedName>
        <fullName evidence="1">non-specific serine/threonine protein kinase</fullName>
        <ecNumber evidence="1">2.7.11.1</ecNumber>
    </recommendedName>
</protein>
<dbReference type="FunFam" id="3.30.200.20:FF:000075">
    <property type="entry name" value="Probable serine/threonine-protein kinase WNK1"/>
    <property type="match status" value="1"/>
</dbReference>
<proteinExistence type="predicted"/>
<evidence type="ECO:0000256" key="5">
    <source>
        <dbReference type="ARBA" id="ARBA00022777"/>
    </source>
</evidence>
<dbReference type="Pfam" id="PF00069">
    <property type="entry name" value="Pkinase"/>
    <property type="match status" value="1"/>
</dbReference>
<dbReference type="Gene3D" id="1.10.510.10">
    <property type="entry name" value="Transferase(Phosphotransferase) domain 1"/>
    <property type="match status" value="1"/>
</dbReference>
<comment type="catalytic activity">
    <reaction evidence="8">
        <text>L-seryl-[protein] + ATP = O-phospho-L-seryl-[protein] + ADP + H(+)</text>
        <dbReference type="Rhea" id="RHEA:17989"/>
        <dbReference type="Rhea" id="RHEA-COMP:9863"/>
        <dbReference type="Rhea" id="RHEA-COMP:11604"/>
        <dbReference type="ChEBI" id="CHEBI:15378"/>
        <dbReference type="ChEBI" id="CHEBI:29999"/>
        <dbReference type="ChEBI" id="CHEBI:30616"/>
        <dbReference type="ChEBI" id="CHEBI:83421"/>
        <dbReference type="ChEBI" id="CHEBI:456216"/>
        <dbReference type="EC" id="2.7.11.1"/>
    </reaction>
</comment>